<dbReference type="PROSITE" id="PS50297">
    <property type="entry name" value="ANK_REP_REGION"/>
    <property type="match status" value="1"/>
</dbReference>
<dbReference type="SMART" id="SM00248">
    <property type="entry name" value="ANK"/>
    <property type="match status" value="3"/>
</dbReference>
<keyword evidence="1" id="KW-0677">Repeat</keyword>
<dbReference type="OrthoDB" id="20872at2759"/>
<dbReference type="PANTHER" id="PTHR24198">
    <property type="entry name" value="ANKYRIN REPEAT AND PROTEIN KINASE DOMAIN-CONTAINING PROTEIN"/>
    <property type="match status" value="1"/>
</dbReference>
<dbReference type="InterPro" id="IPR002110">
    <property type="entry name" value="Ankyrin_rpt"/>
</dbReference>
<evidence type="ECO:0000256" key="4">
    <source>
        <dbReference type="SAM" id="MobiDB-lite"/>
    </source>
</evidence>
<proteinExistence type="predicted"/>
<dbReference type="AlphaFoldDB" id="A0A0U5GDV0"/>
<feature type="repeat" description="ANK" evidence="3">
    <location>
        <begin position="73"/>
        <end position="105"/>
    </location>
</feature>
<keyword evidence="6" id="KW-1185">Reference proteome</keyword>
<evidence type="ECO:0000313" key="6">
    <source>
        <dbReference type="Proteomes" id="UP000054771"/>
    </source>
</evidence>
<dbReference type="Pfam" id="PF12796">
    <property type="entry name" value="Ank_2"/>
    <property type="match status" value="1"/>
</dbReference>
<evidence type="ECO:0000256" key="3">
    <source>
        <dbReference type="PROSITE-ProRule" id="PRU00023"/>
    </source>
</evidence>
<evidence type="ECO:0000256" key="1">
    <source>
        <dbReference type="ARBA" id="ARBA00022737"/>
    </source>
</evidence>
<protein>
    <submittedName>
        <fullName evidence="5">Uncharacterized protein</fullName>
    </submittedName>
</protein>
<feature type="region of interest" description="Disordered" evidence="4">
    <location>
        <begin position="1"/>
        <end position="21"/>
    </location>
</feature>
<dbReference type="SUPFAM" id="SSF48403">
    <property type="entry name" value="Ankyrin repeat"/>
    <property type="match status" value="1"/>
</dbReference>
<dbReference type="PROSITE" id="PS50088">
    <property type="entry name" value="ANK_REPEAT"/>
    <property type="match status" value="1"/>
</dbReference>
<name>A0A0U5GDV0_ASPCI</name>
<dbReference type="EMBL" id="CDMC01000019">
    <property type="protein sequence ID" value="CEL10498.1"/>
    <property type="molecule type" value="Genomic_DNA"/>
</dbReference>
<dbReference type="STRING" id="454130.A0A0U5GDV0"/>
<evidence type="ECO:0000313" key="5">
    <source>
        <dbReference type="EMBL" id="CEL10498.1"/>
    </source>
</evidence>
<evidence type="ECO:0000256" key="2">
    <source>
        <dbReference type="ARBA" id="ARBA00023043"/>
    </source>
</evidence>
<sequence>MASQSLPYVAPGNGTSRGAGQDRPTLLLLECKNYLKAERRSSRLLVTAIESRHEDAAIELIKWGLPLSGTDQGDYTPLMRAAEAGQARVVRVLIERGVNIETKASTKETAMSLAVTRNRPEVVRCLVAAKADSRNRDHPDGFEQRDIMHNLFTHAILSNHGDVVRALAPLFDVNEANLGGMRTLLHVAAKKGYVKVVRNC</sequence>
<gene>
    <name evidence="5" type="ORF">ASPCAL13617</name>
</gene>
<reference evidence="6" key="1">
    <citation type="journal article" date="2016" name="Genome Announc.">
        <title>Draft genome sequences of fungus Aspergillus calidoustus.</title>
        <authorList>
            <person name="Horn F."/>
            <person name="Linde J."/>
            <person name="Mattern D.J."/>
            <person name="Walther G."/>
            <person name="Guthke R."/>
            <person name="Scherlach K."/>
            <person name="Martin K."/>
            <person name="Brakhage A.A."/>
            <person name="Petzke L."/>
            <person name="Valiante V."/>
        </authorList>
    </citation>
    <scope>NUCLEOTIDE SEQUENCE [LARGE SCALE GENOMIC DNA]</scope>
    <source>
        <strain evidence="6">SF006504</strain>
    </source>
</reference>
<dbReference type="Gene3D" id="1.25.40.20">
    <property type="entry name" value="Ankyrin repeat-containing domain"/>
    <property type="match status" value="1"/>
</dbReference>
<dbReference type="Proteomes" id="UP000054771">
    <property type="component" value="Unassembled WGS sequence"/>
</dbReference>
<accession>A0A0U5GDV0</accession>
<dbReference type="InterPro" id="IPR036770">
    <property type="entry name" value="Ankyrin_rpt-contain_sf"/>
</dbReference>
<dbReference type="PANTHER" id="PTHR24198:SF165">
    <property type="entry name" value="ANKYRIN REPEAT-CONTAINING PROTEIN-RELATED"/>
    <property type="match status" value="1"/>
</dbReference>
<organism evidence="5 6">
    <name type="scientific">Aspergillus calidoustus</name>
    <dbReference type="NCBI Taxonomy" id="454130"/>
    <lineage>
        <taxon>Eukaryota</taxon>
        <taxon>Fungi</taxon>
        <taxon>Dikarya</taxon>
        <taxon>Ascomycota</taxon>
        <taxon>Pezizomycotina</taxon>
        <taxon>Eurotiomycetes</taxon>
        <taxon>Eurotiomycetidae</taxon>
        <taxon>Eurotiales</taxon>
        <taxon>Aspergillaceae</taxon>
        <taxon>Aspergillus</taxon>
        <taxon>Aspergillus subgen. Nidulantes</taxon>
    </lineage>
</organism>
<keyword evidence="2 3" id="KW-0040">ANK repeat</keyword>